<evidence type="ECO:0000256" key="2">
    <source>
        <dbReference type="ARBA" id="ARBA00007870"/>
    </source>
</evidence>
<dbReference type="InterPro" id="IPR013328">
    <property type="entry name" value="6PGD_dom2"/>
</dbReference>
<dbReference type="InterPro" id="IPR008927">
    <property type="entry name" value="6-PGluconate_DH-like_C_sf"/>
</dbReference>
<keyword evidence="7" id="KW-0472">Membrane</keyword>
<feature type="transmembrane region" description="Helical" evidence="7">
    <location>
        <begin position="660"/>
        <end position="683"/>
    </location>
</feature>
<dbReference type="InterPro" id="IPR013332">
    <property type="entry name" value="KPR_N"/>
</dbReference>
<accession>A0A1Z5T0A7</accession>
<dbReference type="VEuPathDB" id="FungiDB:BTJ68_11551"/>
<feature type="transmembrane region" description="Helical" evidence="7">
    <location>
        <begin position="632"/>
        <end position="653"/>
    </location>
</feature>
<feature type="signal peptide" evidence="8">
    <location>
        <begin position="1"/>
        <end position="22"/>
    </location>
</feature>
<dbReference type="GO" id="GO:0008677">
    <property type="term" value="F:2-dehydropantoate 2-reductase activity"/>
    <property type="evidence" value="ECO:0007669"/>
    <property type="project" value="UniProtKB-EC"/>
</dbReference>
<keyword evidence="4" id="KW-0521">NADP</keyword>
<dbReference type="GO" id="GO:0015940">
    <property type="term" value="P:pantothenate biosynthetic process"/>
    <property type="evidence" value="ECO:0007669"/>
    <property type="project" value="InterPro"/>
</dbReference>
<feature type="chain" id="PRO_5013165303" description="2-dehydropantoate 2-reductase" evidence="8">
    <location>
        <begin position="23"/>
        <end position="788"/>
    </location>
</feature>
<keyword evidence="7" id="KW-1133">Transmembrane helix</keyword>
<feature type="transmembrane region" description="Helical" evidence="7">
    <location>
        <begin position="754"/>
        <end position="774"/>
    </location>
</feature>
<dbReference type="EMBL" id="MUNK01000169">
    <property type="protein sequence ID" value="OTA27939.1"/>
    <property type="molecule type" value="Genomic_DNA"/>
</dbReference>
<dbReference type="InterPro" id="IPR011701">
    <property type="entry name" value="MFS"/>
</dbReference>
<evidence type="ECO:0000256" key="5">
    <source>
        <dbReference type="ARBA" id="ARBA00023002"/>
    </source>
</evidence>
<dbReference type="InterPro" id="IPR036259">
    <property type="entry name" value="MFS_trans_sf"/>
</dbReference>
<name>A0A1Z5T0A7_HORWE</name>
<dbReference type="EC" id="1.1.1.169" evidence="3"/>
<feature type="domain" description="Major facilitator superfamily (MFS) profile" evidence="9">
    <location>
        <begin position="399"/>
        <end position="776"/>
    </location>
</feature>
<dbReference type="GO" id="GO:0022857">
    <property type="term" value="F:transmembrane transporter activity"/>
    <property type="evidence" value="ECO:0007669"/>
    <property type="project" value="InterPro"/>
</dbReference>
<feature type="transmembrane region" description="Helical" evidence="7">
    <location>
        <begin position="399"/>
        <end position="417"/>
    </location>
</feature>
<dbReference type="InterPro" id="IPR020846">
    <property type="entry name" value="MFS_dom"/>
</dbReference>
<evidence type="ECO:0000313" key="10">
    <source>
        <dbReference type="EMBL" id="OTA27939.1"/>
    </source>
</evidence>
<reference evidence="10 11" key="1">
    <citation type="submission" date="2017-01" db="EMBL/GenBank/DDBJ databases">
        <title>The recent genome duplication of the halophilic yeast Hortaea werneckii: insights from long-read sequencing.</title>
        <authorList>
            <person name="Sinha S."/>
            <person name="Flibotte S."/>
            <person name="Neira M."/>
            <person name="Lenassi M."/>
            <person name="Gostincar C."/>
            <person name="Stajich J.E."/>
            <person name="Nislow C.E."/>
        </authorList>
    </citation>
    <scope>NUCLEOTIDE SEQUENCE [LARGE SCALE GENOMIC DNA]</scope>
    <source>
        <strain evidence="10 11">EXF-2000</strain>
    </source>
</reference>
<evidence type="ECO:0000256" key="7">
    <source>
        <dbReference type="SAM" id="Phobius"/>
    </source>
</evidence>
<dbReference type="SUPFAM" id="SSF103473">
    <property type="entry name" value="MFS general substrate transporter"/>
    <property type="match status" value="1"/>
</dbReference>
<evidence type="ECO:0000256" key="1">
    <source>
        <dbReference type="ARBA" id="ARBA00004141"/>
    </source>
</evidence>
<keyword evidence="5" id="KW-0560">Oxidoreductase</keyword>
<evidence type="ECO:0000256" key="6">
    <source>
        <dbReference type="ARBA" id="ARBA00032024"/>
    </source>
</evidence>
<dbReference type="SUPFAM" id="SSF48179">
    <property type="entry name" value="6-phosphogluconate dehydrogenase C-terminal domain-like"/>
    <property type="match status" value="1"/>
</dbReference>
<dbReference type="InParanoid" id="A0A1Z5T0A7"/>
<evidence type="ECO:0000256" key="8">
    <source>
        <dbReference type="SAM" id="SignalP"/>
    </source>
</evidence>
<dbReference type="NCBIfam" id="TIGR00745">
    <property type="entry name" value="apbA_panE"/>
    <property type="match status" value="1"/>
</dbReference>
<dbReference type="InterPro" id="IPR036291">
    <property type="entry name" value="NAD(P)-bd_dom_sf"/>
</dbReference>
<dbReference type="InterPro" id="IPR050838">
    <property type="entry name" value="Ketopantoate_reductase"/>
</dbReference>
<dbReference type="Pfam" id="PF02558">
    <property type="entry name" value="ApbA"/>
    <property type="match status" value="1"/>
</dbReference>
<keyword evidence="8" id="KW-0732">Signal</keyword>
<dbReference type="Pfam" id="PF07690">
    <property type="entry name" value="MFS_1"/>
    <property type="match status" value="1"/>
</dbReference>
<dbReference type="AlphaFoldDB" id="A0A1Z5T0A7"/>
<gene>
    <name evidence="10" type="ORF">BTJ68_11551</name>
</gene>
<dbReference type="Gene3D" id="1.20.1250.20">
    <property type="entry name" value="MFS general substrate transporter like domains"/>
    <property type="match status" value="1"/>
</dbReference>
<sequence length="788" mass="85927">MTGRRRVHIIGLGSIGLLVAHSLRNMQDPPPVSLIFHRLELLQQWQRHGQQITVQDGRQLSSKEGFEVELTPAAHQSGDTLTPLPISEEPIDCLLVCTKAAVTVAALKRLRPRLSPESCICFLQNGMGTIEDVNMQCFSDEGNRPQYLQGVITHGTHLSRSGPDGNPFLVTHAGHGSISLGVPSNGAVTGHGNSPYRNSSSIYISDVLREARNLGVVCISSEELLQQLLEKLAVNCVINPLTALLDIPNGTINTHGGLVQLMRSMIKEVSSVFLSLQELSHVSNLEHRFSADRLEQQCHKVIQTTSKNISSMLADVRGAKPTEIDYINGYVVRRGKELGIVCKTNEAMSRLRFDRSTRKSGIEMTGRHRKLASLIRATLHSYSKQKAGSLDSPDDGKRAWMQVAMAWFVVFCTWGYVNSFGSFQTYYSENFSYGSSTISWIGSVQVWLTFFIGAFSGRLLDAGFFRSTFLVGSILQLLGILLMSFSKQYWHLMLTQGVLTGIGGGLIFCPAMALLASYFTKDRALAVGVATTGNSVGGMIYPVVARELLPELGFAWTVRIIALLNLACLILPLIYMRPKIPPRTAGPVVDWSALRDPVFMLFIAGLFLALWSVYYVFYYIGSYGAEVLSLPYSSSAIVIMIINGIGVPPRIIVPLLADRVGALNIIVPVALCMAVVTYAWLAIETITGYYVFACLFGIVNAAFQCLMPTAIASLTPELDLIGARLGLAFSCLSFATLTGPPIGGVLHGARAKDFVAAQIWAATSIFVASLLLLASRVKKAGWNLKTVV</sequence>
<dbReference type="GO" id="GO:0016020">
    <property type="term" value="C:membrane"/>
    <property type="evidence" value="ECO:0007669"/>
    <property type="project" value="UniProtKB-SubCell"/>
</dbReference>
<dbReference type="PANTHER" id="PTHR43765">
    <property type="entry name" value="2-DEHYDROPANTOATE 2-REDUCTASE-RELATED"/>
    <property type="match status" value="1"/>
</dbReference>
<dbReference type="InterPro" id="IPR003710">
    <property type="entry name" value="ApbA"/>
</dbReference>
<comment type="subcellular location">
    <subcellularLocation>
        <location evidence="1">Membrane</location>
        <topology evidence="1">Multi-pass membrane protein</topology>
    </subcellularLocation>
</comment>
<dbReference type="PANTHER" id="PTHR43765:SF2">
    <property type="entry name" value="2-DEHYDROPANTOATE 2-REDUCTASE"/>
    <property type="match status" value="1"/>
</dbReference>
<dbReference type="Proteomes" id="UP000194280">
    <property type="component" value="Unassembled WGS sequence"/>
</dbReference>
<dbReference type="SUPFAM" id="SSF51735">
    <property type="entry name" value="NAD(P)-binding Rossmann-fold domains"/>
    <property type="match status" value="1"/>
</dbReference>
<dbReference type="InterPro" id="IPR013752">
    <property type="entry name" value="KPA_reductase"/>
</dbReference>
<feature type="transmembrane region" description="Helical" evidence="7">
    <location>
        <begin position="721"/>
        <end position="742"/>
    </location>
</feature>
<dbReference type="CDD" id="cd17352">
    <property type="entry name" value="MFS_MCT_SLC16"/>
    <property type="match status" value="1"/>
</dbReference>
<feature type="transmembrane region" description="Helical" evidence="7">
    <location>
        <begin position="498"/>
        <end position="518"/>
    </location>
</feature>
<evidence type="ECO:0000313" key="11">
    <source>
        <dbReference type="Proteomes" id="UP000194280"/>
    </source>
</evidence>
<dbReference type="GO" id="GO:0005739">
    <property type="term" value="C:mitochondrion"/>
    <property type="evidence" value="ECO:0007669"/>
    <property type="project" value="TreeGrafter"/>
</dbReference>
<dbReference type="Gene3D" id="3.40.50.720">
    <property type="entry name" value="NAD(P)-binding Rossmann-like Domain"/>
    <property type="match status" value="1"/>
</dbReference>
<evidence type="ECO:0000256" key="3">
    <source>
        <dbReference type="ARBA" id="ARBA00013014"/>
    </source>
</evidence>
<feature type="transmembrane region" description="Helical" evidence="7">
    <location>
        <begin position="556"/>
        <end position="576"/>
    </location>
</feature>
<comment type="caution">
    <text evidence="10">The sequence shown here is derived from an EMBL/GenBank/DDBJ whole genome shotgun (WGS) entry which is preliminary data.</text>
</comment>
<dbReference type="Gene3D" id="1.10.1040.10">
    <property type="entry name" value="N-(1-d-carboxylethyl)-l-norvaline Dehydrogenase, domain 2"/>
    <property type="match status" value="1"/>
</dbReference>
<evidence type="ECO:0000259" key="9">
    <source>
        <dbReference type="PROSITE" id="PS50850"/>
    </source>
</evidence>
<dbReference type="OrthoDB" id="6499973at2759"/>
<feature type="transmembrane region" description="Helical" evidence="7">
    <location>
        <begin position="467"/>
        <end position="486"/>
    </location>
</feature>
<protein>
    <recommendedName>
        <fullName evidence="3">2-dehydropantoate 2-reductase</fullName>
        <ecNumber evidence="3">1.1.1.169</ecNumber>
    </recommendedName>
    <alternativeName>
        <fullName evidence="6">Ketopantoate reductase</fullName>
    </alternativeName>
</protein>
<comment type="similarity">
    <text evidence="2">Belongs to the ketopantoate reductase family.</text>
</comment>
<dbReference type="Pfam" id="PF08546">
    <property type="entry name" value="ApbA_C"/>
    <property type="match status" value="1"/>
</dbReference>
<dbReference type="PROSITE" id="PS50850">
    <property type="entry name" value="MFS"/>
    <property type="match status" value="1"/>
</dbReference>
<feature type="transmembrane region" description="Helical" evidence="7">
    <location>
        <begin position="597"/>
        <end position="620"/>
    </location>
</feature>
<keyword evidence="7" id="KW-0812">Transmembrane</keyword>
<organism evidence="10 11">
    <name type="scientific">Hortaea werneckii EXF-2000</name>
    <dbReference type="NCBI Taxonomy" id="1157616"/>
    <lineage>
        <taxon>Eukaryota</taxon>
        <taxon>Fungi</taxon>
        <taxon>Dikarya</taxon>
        <taxon>Ascomycota</taxon>
        <taxon>Pezizomycotina</taxon>
        <taxon>Dothideomycetes</taxon>
        <taxon>Dothideomycetidae</taxon>
        <taxon>Mycosphaerellales</taxon>
        <taxon>Teratosphaeriaceae</taxon>
        <taxon>Hortaea</taxon>
    </lineage>
</organism>
<evidence type="ECO:0000256" key="4">
    <source>
        <dbReference type="ARBA" id="ARBA00022857"/>
    </source>
</evidence>
<feature type="transmembrane region" description="Helical" evidence="7">
    <location>
        <begin position="689"/>
        <end position="714"/>
    </location>
</feature>
<dbReference type="GO" id="GO:0050661">
    <property type="term" value="F:NADP binding"/>
    <property type="evidence" value="ECO:0007669"/>
    <property type="project" value="TreeGrafter"/>
</dbReference>
<keyword evidence="11" id="KW-1185">Reference proteome</keyword>
<feature type="transmembrane region" description="Helical" evidence="7">
    <location>
        <begin position="525"/>
        <end position="544"/>
    </location>
</feature>
<feature type="transmembrane region" description="Helical" evidence="7">
    <location>
        <begin position="437"/>
        <end position="455"/>
    </location>
</feature>
<proteinExistence type="inferred from homology"/>